<reference evidence="1 2" key="1">
    <citation type="submission" date="2014-02" db="EMBL/GenBank/DDBJ databases">
        <title>The small core and large imbalanced accessory genome model reveals a collaborative survival strategy of Sorangium cellulosum strains in nature.</title>
        <authorList>
            <person name="Han K."/>
            <person name="Peng R."/>
            <person name="Blom J."/>
            <person name="Li Y.-Z."/>
        </authorList>
    </citation>
    <scope>NUCLEOTIDE SEQUENCE [LARGE SCALE GENOMIC DNA]</scope>
    <source>
        <strain evidence="1 2">So0157-25</strain>
    </source>
</reference>
<evidence type="ECO:0008006" key="3">
    <source>
        <dbReference type="Google" id="ProtNLM"/>
    </source>
</evidence>
<dbReference type="AlphaFoldDB" id="A0A150PB32"/>
<comment type="caution">
    <text evidence="1">The sequence shown here is derived from an EMBL/GenBank/DDBJ whole genome shotgun (WGS) entry which is preliminary data.</text>
</comment>
<accession>A0A150PB32</accession>
<name>A0A150PB32_SORCE</name>
<evidence type="ECO:0000313" key="2">
    <source>
        <dbReference type="Proteomes" id="UP000075420"/>
    </source>
</evidence>
<proteinExistence type="predicted"/>
<protein>
    <recommendedName>
        <fullName evidence="3">Antitoxin SocA-like Panacea domain-containing protein</fullName>
    </recommendedName>
</protein>
<dbReference type="Proteomes" id="UP000075420">
    <property type="component" value="Unassembled WGS sequence"/>
</dbReference>
<sequence length="174" mass="19881">MSTTFQDQLDLASLLALLVTKTGKLSGRLRIQKLMYLLRQKGAKPLQSFFFDYHHYGPFSADVADAIKGAVRSKLIAEHEESDEDWKRYEYTPDARTTQYAARVDESTRQLVDQVLAICGEAHWRTLELAATIDFLQRTDNLDREAAVREALERKPQCARHEAEARRLLDALGL</sequence>
<organism evidence="1 2">
    <name type="scientific">Sorangium cellulosum</name>
    <name type="common">Polyangium cellulosum</name>
    <dbReference type="NCBI Taxonomy" id="56"/>
    <lineage>
        <taxon>Bacteria</taxon>
        <taxon>Pseudomonadati</taxon>
        <taxon>Myxococcota</taxon>
        <taxon>Polyangia</taxon>
        <taxon>Polyangiales</taxon>
        <taxon>Polyangiaceae</taxon>
        <taxon>Sorangium</taxon>
    </lineage>
</organism>
<evidence type="ECO:0000313" key="1">
    <source>
        <dbReference type="EMBL" id="KYF52897.1"/>
    </source>
</evidence>
<dbReference type="EMBL" id="JELY01002343">
    <property type="protein sequence ID" value="KYF52897.1"/>
    <property type="molecule type" value="Genomic_DNA"/>
</dbReference>
<gene>
    <name evidence="1" type="ORF">BE08_33540</name>
</gene>